<evidence type="ECO:0000259" key="7">
    <source>
        <dbReference type="Pfam" id="PF01059"/>
    </source>
</evidence>
<feature type="transmembrane region" description="Helical" evidence="6">
    <location>
        <begin position="86"/>
        <end position="106"/>
    </location>
</feature>
<evidence type="ECO:0000313" key="9">
    <source>
        <dbReference type="Proteomes" id="UP000325187"/>
    </source>
</evidence>
<keyword evidence="9" id="KW-1185">Reference proteome</keyword>
<evidence type="ECO:0000256" key="1">
    <source>
        <dbReference type="ARBA" id="ARBA00022692"/>
    </source>
</evidence>
<keyword evidence="5 6" id="KW-0472">Membrane</keyword>
<evidence type="ECO:0000256" key="2">
    <source>
        <dbReference type="ARBA" id="ARBA00022967"/>
    </source>
</evidence>
<organism evidence="8 9">
    <name type="scientific">Iodidimonas gelatinilytica</name>
    <dbReference type="NCBI Taxonomy" id="1236966"/>
    <lineage>
        <taxon>Bacteria</taxon>
        <taxon>Pseudomonadati</taxon>
        <taxon>Pseudomonadota</taxon>
        <taxon>Alphaproteobacteria</taxon>
        <taxon>Iodidimonadales</taxon>
        <taxon>Iodidimonadaceae</taxon>
        <taxon>Iodidimonas</taxon>
    </lineage>
</organism>
<evidence type="ECO:0000256" key="4">
    <source>
        <dbReference type="ARBA" id="ARBA00023027"/>
    </source>
</evidence>
<dbReference type="PANTHER" id="PTHR43507">
    <property type="entry name" value="NADH-UBIQUINONE OXIDOREDUCTASE CHAIN 4"/>
    <property type="match status" value="1"/>
</dbReference>
<sequence>MADWPILTALLLVPLFGALLILTIRGDSEQAQQNIRYVALFTTLAELLLAVIMWGMFDVGEAGFQLVESHAWIGENIRYKMGVDGISMLFIVLSAFLMPLCILASWQSITKRVKDYMIAFLVMESLMVGVFGALDIFLFYLSSKVALSRCF</sequence>
<feature type="domain" description="NADH:ubiquinone oxidoreductase chain 4 N-terminal" evidence="7">
    <location>
        <begin position="69"/>
        <end position="126"/>
    </location>
</feature>
<evidence type="ECO:0000256" key="6">
    <source>
        <dbReference type="SAM" id="Phobius"/>
    </source>
</evidence>
<feature type="transmembrane region" description="Helical" evidence="6">
    <location>
        <begin position="37"/>
        <end position="57"/>
    </location>
</feature>
<comment type="caution">
    <text evidence="8">The sequence shown here is derived from an EMBL/GenBank/DDBJ whole genome shotgun (WGS) entry which is preliminary data.</text>
</comment>
<reference evidence="8 9" key="1">
    <citation type="submission" date="2019-09" db="EMBL/GenBank/DDBJ databases">
        <title>NBRP : Genome information of microbial organism related human and environment.</title>
        <authorList>
            <person name="Hattori M."/>
            <person name="Oshima K."/>
            <person name="Inaba H."/>
            <person name="Suda W."/>
            <person name="Sakamoto M."/>
            <person name="Iino T."/>
            <person name="Kitahara M."/>
            <person name="Oshida Y."/>
            <person name="Iida T."/>
            <person name="Kudo T."/>
            <person name="Itoh T."/>
            <person name="Ohkuma M."/>
        </authorList>
    </citation>
    <scope>NUCLEOTIDE SEQUENCE [LARGE SCALE GENOMIC DNA]</scope>
    <source>
        <strain evidence="8 9">Mie-1</strain>
    </source>
</reference>
<dbReference type="PANTHER" id="PTHR43507:SF1">
    <property type="entry name" value="NADH-UBIQUINONE OXIDOREDUCTASE CHAIN 4"/>
    <property type="match status" value="1"/>
</dbReference>
<evidence type="ECO:0000256" key="5">
    <source>
        <dbReference type="ARBA" id="ARBA00023136"/>
    </source>
</evidence>
<dbReference type="GO" id="GO:0003954">
    <property type="term" value="F:NADH dehydrogenase activity"/>
    <property type="evidence" value="ECO:0007669"/>
    <property type="project" value="TreeGrafter"/>
</dbReference>
<accession>A0A5A7MZI1</accession>
<protein>
    <recommendedName>
        <fullName evidence="7">NADH:ubiquinone oxidoreductase chain 4 N-terminal domain-containing protein</fullName>
    </recommendedName>
</protein>
<keyword evidence="4" id="KW-0520">NAD</keyword>
<proteinExistence type="predicted"/>
<dbReference type="Proteomes" id="UP000325187">
    <property type="component" value="Unassembled WGS sequence"/>
</dbReference>
<dbReference type="InterPro" id="IPR003918">
    <property type="entry name" value="NADH_UbQ_OxRdtase"/>
</dbReference>
<dbReference type="GO" id="GO:0015990">
    <property type="term" value="P:electron transport coupled proton transport"/>
    <property type="evidence" value="ECO:0007669"/>
    <property type="project" value="TreeGrafter"/>
</dbReference>
<dbReference type="AlphaFoldDB" id="A0A5A7MZI1"/>
<name>A0A5A7MZI1_9PROT</name>
<gene>
    <name evidence="8" type="ORF">JCM17845_20450</name>
</gene>
<evidence type="ECO:0000256" key="3">
    <source>
        <dbReference type="ARBA" id="ARBA00022989"/>
    </source>
</evidence>
<dbReference type="EMBL" id="BKCM01000010">
    <property type="protein sequence ID" value="GER01422.1"/>
    <property type="molecule type" value="Genomic_DNA"/>
</dbReference>
<feature type="transmembrane region" description="Helical" evidence="6">
    <location>
        <begin position="6"/>
        <end position="25"/>
    </location>
</feature>
<keyword evidence="2" id="KW-1278">Translocase</keyword>
<dbReference type="Pfam" id="PF01059">
    <property type="entry name" value="Oxidored_q5_N"/>
    <property type="match status" value="1"/>
</dbReference>
<keyword evidence="1 6" id="KW-0812">Transmembrane</keyword>
<feature type="transmembrane region" description="Helical" evidence="6">
    <location>
        <begin position="118"/>
        <end position="141"/>
    </location>
</feature>
<evidence type="ECO:0000313" key="8">
    <source>
        <dbReference type="EMBL" id="GER01422.1"/>
    </source>
</evidence>
<dbReference type="InterPro" id="IPR000260">
    <property type="entry name" value="NADH4_N"/>
</dbReference>
<keyword evidence="3 6" id="KW-1133">Transmembrane helix</keyword>
<dbReference type="GO" id="GO:0042773">
    <property type="term" value="P:ATP synthesis coupled electron transport"/>
    <property type="evidence" value="ECO:0007669"/>
    <property type="project" value="InterPro"/>
</dbReference>
<dbReference type="GO" id="GO:0048039">
    <property type="term" value="F:ubiquinone binding"/>
    <property type="evidence" value="ECO:0007669"/>
    <property type="project" value="TreeGrafter"/>
</dbReference>
<dbReference type="GO" id="GO:0008137">
    <property type="term" value="F:NADH dehydrogenase (ubiquinone) activity"/>
    <property type="evidence" value="ECO:0007669"/>
    <property type="project" value="InterPro"/>
</dbReference>